<dbReference type="GO" id="GO:0006508">
    <property type="term" value="P:proteolysis"/>
    <property type="evidence" value="ECO:0007669"/>
    <property type="project" value="UniProtKB-KW"/>
</dbReference>
<protein>
    <recommendedName>
        <fullName evidence="5">Ubiquitin-like protease family profile domain-containing protein</fullName>
    </recommendedName>
</protein>
<evidence type="ECO:0000313" key="6">
    <source>
        <dbReference type="EMBL" id="CAD6193101.1"/>
    </source>
</evidence>
<keyword evidence="2" id="KW-0645">Protease</keyword>
<dbReference type="Proteomes" id="UP000835052">
    <property type="component" value="Unassembled WGS sequence"/>
</dbReference>
<keyword evidence="7" id="KW-1185">Reference proteome</keyword>
<dbReference type="InterPro" id="IPR003653">
    <property type="entry name" value="Peptidase_C48_C"/>
</dbReference>
<dbReference type="EMBL" id="CAJGYM010000032">
    <property type="protein sequence ID" value="CAD6193101.1"/>
    <property type="molecule type" value="Genomic_DNA"/>
</dbReference>
<dbReference type="Pfam" id="PF02902">
    <property type="entry name" value="Peptidase_C48"/>
    <property type="match status" value="1"/>
</dbReference>
<comment type="caution">
    <text evidence="6">The sequence shown here is derived from an EMBL/GenBank/DDBJ whole genome shotgun (WGS) entry which is preliminary data.</text>
</comment>
<proteinExistence type="inferred from homology"/>
<feature type="domain" description="Ubiquitin-like protease family profile" evidence="5">
    <location>
        <begin position="45"/>
        <end position="205"/>
    </location>
</feature>
<evidence type="ECO:0000256" key="2">
    <source>
        <dbReference type="ARBA" id="ARBA00022670"/>
    </source>
</evidence>
<dbReference type="PROSITE" id="PS50600">
    <property type="entry name" value="ULP_PROTEASE"/>
    <property type="match status" value="1"/>
</dbReference>
<feature type="region of interest" description="Disordered" evidence="4">
    <location>
        <begin position="327"/>
        <end position="347"/>
    </location>
</feature>
<evidence type="ECO:0000256" key="4">
    <source>
        <dbReference type="SAM" id="MobiDB-lite"/>
    </source>
</evidence>
<name>A0A8S1HFJ2_9PELO</name>
<evidence type="ECO:0000256" key="3">
    <source>
        <dbReference type="ARBA" id="ARBA00022801"/>
    </source>
</evidence>
<dbReference type="GO" id="GO:0008234">
    <property type="term" value="F:cysteine-type peptidase activity"/>
    <property type="evidence" value="ECO:0007669"/>
    <property type="project" value="InterPro"/>
</dbReference>
<comment type="similarity">
    <text evidence="1">Belongs to the peptidase C48 family.</text>
</comment>
<evidence type="ECO:0000256" key="1">
    <source>
        <dbReference type="ARBA" id="ARBA00005234"/>
    </source>
</evidence>
<dbReference type="AlphaFoldDB" id="A0A8S1HFJ2"/>
<accession>A0A8S1HFJ2</accession>
<dbReference type="InterPro" id="IPR038765">
    <property type="entry name" value="Papain-like_cys_pep_sf"/>
</dbReference>
<sequence length="347" mass="39206">MSVEPVQNQNCPDAERMTPELAKEFLKKFKLLEEEVPGDFYVLLACIDKRLKDRILQDEWLESTHLVLLMLLKLKASGKRVTLIHPECFDFVRKNQDLKDFDLRRLCFLKREPPYGKIVIPMITGTHWQVAVACVETPRIVFYDSVGEVSMVQADVCARILAYFFDSQNIPRVRFNIEYADGKKRIKQDDTKNCGLFCIYYAEGAMKSWDVRKAINGKNCARKRSECAFFFDHFLETKACLLDGRDPGPPAIPVYNHRHDKQKIVPEKSTSPSQGHAVIIDQQVIPSAPRAFETFSLSSTRFGRMIGNAFTAVSDAAQRLIGRAPAAIAAPPPPAPSAGEIVETKNL</sequence>
<dbReference type="SUPFAM" id="SSF54001">
    <property type="entry name" value="Cysteine proteinases"/>
    <property type="match status" value="1"/>
</dbReference>
<gene>
    <name evidence="6" type="ORF">CAUJ_LOCUS9020</name>
</gene>
<organism evidence="6 7">
    <name type="scientific">Caenorhabditis auriculariae</name>
    <dbReference type="NCBI Taxonomy" id="2777116"/>
    <lineage>
        <taxon>Eukaryota</taxon>
        <taxon>Metazoa</taxon>
        <taxon>Ecdysozoa</taxon>
        <taxon>Nematoda</taxon>
        <taxon>Chromadorea</taxon>
        <taxon>Rhabditida</taxon>
        <taxon>Rhabditina</taxon>
        <taxon>Rhabditomorpha</taxon>
        <taxon>Rhabditoidea</taxon>
        <taxon>Rhabditidae</taxon>
        <taxon>Peloderinae</taxon>
        <taxon>Caenorhabditis</taxon>
    </lineage>
</organism>
<evidence type="ECO:0000313" key="7">
    <source>
        <dbReference type="Proteomes" id="UP000835052"/>
    </source>
</evidence>
<reference evidence="6" key="1">
    <citation type="submission" date="2020-10" db="EMBL/GenBank/DDBJ databases">
        <authorList>
            <person name="Kikuchi T."/>
        </authorList>
    </citation>
    <scope>NUCLEOTIDE SEQUENCE</scope>
    <source>
        <strain evidence="6">NKZ352</strain>
    </source>
</reference>
<keyword evidence="3" id="KW-0378">Hydrolase</keyword>
<dbReference type="Gene3D" id="3.40.395.10">
    <property type="entry name" value="Adenoviral Proteinase, Chain A"/>
    <property type="match status" value="1"/>
</dbReference>
<evidence type="ECO:0000259" key="5">
    <source>
        <dbReference type="PROSITE" id="PS50600"/>
    </source>
</evidence>